<gene>
    <name evidence="2" type="ORF">GCM10010185_57450</name>
</gene>
<dbReference type="Proteomes" id="UP000639606">
    <property type="component" value="Unassembled WGS sequence"/>
</dbReference>
<evidence type="ECO:0000313" key="2">
    <source>
        <dbReference type="EMBL" id="GGP76270.1"/>
    </source>
</evidence>
<evidence type="ECO:0000256" key="1">
    <source>
        <dbReference type="SAM" id="MobiDB-lite"/>
    </source>
</evidence>
<reference evidence="2" key="2">
    <citation type="submission" date="2020-09" db="EMBL/GenBank/DDBJ databases">
        <authorList>
            <person name="Sun Q."/>
            <person name="Ohkuma M."/>
        </authorList>
    </citation>
    <scope>NUCLEOTIDE SEQUENCE</scope>
    <source>
        <strain evidence="2">JCM 3313</strain>
    </source>
</reference>
<dbReference type="RefSeq" id="WP_189226449.1">
    <property type="nucleotide sequence ID" value="NZ_BMRG01000016.1"/>
</dbReference>
<name>A0A918AR79_9PSEU</name>
<feature type="region of interest" description="Disordered" evidence="1">
    <location>
        <begin position="48"/>
        <end position="73"/>
    </location>
</feature>
<organism evidence="2 3">
    <name type="scientific">Saccharothrix coeruleofusca</name>
    <dbReference type="NCBI Taxonomy" id="33919"/>
    <lineage>
        <taxon>Bacteria</taxon>
        <taxon>Bacillati</taxon>
        <taxon>Actinomycetota</taxon>
        <taxon>Actinomycetes</taxon>
        <taxon>Pseudonocardiales</taxon>
        <taxon>Pseudonocardiaceae</taxon>
        <taxon>Saccharothrix</taxon>
    </lineage>
</organism>
<evidence type="ECO:0000313" key="3">
    <source>
        <dbReference type="Proteomes" id="UP000639606"/>
    </source>
</evidence>
<dbReference type="AlphaFoldDB" id="A0A918AR79"/>
<sequence>MTARGEQGVEELARLRDGVDVALRSIRAGIPVTRPARAAEADWAMSADGVIGAPPAPRGGEPDSAGGGRHRLR</sequence>
<accession>A0A918AR79</accession>
<comment type="caution">
    <text evidence="2">The sequence shown here is derived from an EMBL/GenBank/DDBJ whole genome shotgun (WGS) entry which is preliminary data.</text>
</comment>
<keyword evidence="3" id="KW-1185">Reference proteome</keyword>
<proteinExistence type="predicted"/>
<reference evidence="2" key="1">
    <citation type="journal article" date="2014" name="Int. J. Syst. Evol. Microbiol.">
        <title>Complete genome sequence of Corynebacterium casei LMG S-19264T (=DSM 44701T), isolated from a smear-ripened cheese.</title>
        <authorList>
            <consortium name="US DOE Joint Genome Institute (JGI-PGF)"/>
            <person name="Walter F."/>
            <person name="Albersmeier A."/>
            <person name="Kalinowski J."/>
            <person name="Ruckert C."/>
        </authorList>
    </citation>
    <scope>NUCLEOTIDE SEQUENCE</scope>
    <source>
        <strain evidence="2">JCM 3313</strain>
    </source>
</reference>
<dbReference type="EMBL" id="BMRG01000016">
    <property type="protein sequence ID" value="GGP76270.1"/>
    <property type="molecule type" value="Genomic_DNA"/>
</dbReference>
<protein>
    <submittedName>
        <fullName evidence="2">Uncharacterized protein</fullName>
    </submittedName>
</protein>